<dbReference type="PANTHER" id="PTHR45005:SF2">
    <property type="entry name" value="PROTEIN HLB1"/>
    <property type="match status" value="1"/>
</dbReference>
<evidence type="ECO:0000313" key="2">
    <source>
        <dbReference type="EMBL" id="KXZ54112.1"/>
    </source>
</evidence>
<comment type="caution">
    <text evidence="2">The sequence shown here is derived from an EMBL/GenBank/DDBJ whole genome shotgun (WGS) entry which is preliminary data.</text>
</comment>
<name>A0A150GWM6_GONPE</name>
<dbReference type="PANTHER" id="PTHR45005">
    <property type="match status" value="1"/>
</dbReference>
<sequence>MEAASADGDLLLRELALAANQYSSLEDASEGTSGQDFEVLYNHGLVLQELAGKVPAGSPEQLQLLKQACELYGSAAAARPSSAPVLYNWGVALADMGRLLKDSQPEEAMSCLQQASQRYAASLDLQPGSPQALNNWGLVLQEMSLLAGSAAEREVLVGYALEKFRHAVRLRPDFERGAYNLGTVLYAHAATLQADLASQLKAGRLTSGDAATSRERNAREARLRALFGAAAQYITLAAALQPGKDIYRRSLAVVRPLLPLPFLRAGYLTAPAAATLGGPCETWRREWFVLDGDSLRSASALESSLAGAAAGGLTGSAPTLRIGHAVGQVPLEVPLESLLGVRRVCDPSLPEGEAIWLSLSRPLSASGAAQRPHVAALAGGQHDPTGASAAPPCCCVWLVADDADSADAWADALLLAHHVVASRGADTLAEALLPLGGGGGAGGSRRSGSSGGAVLGPDR</sequence>
<reference evidence="3" key="1">
    <citation type="journal article" date="2016" name="Nat. Commun.">
        <title>The Gonium pectorale genome demonstrates co-option of cell cycle regulation during the evolution of multicellularity.</title>
        <authorList>
            <person name="Hanschen E.R."/>
            <person name="Marriage T.N."/>
            <person name="Ferris P.J."/>
            <person name="Hamaji T."/>
            <person name="Toyoda A."/>
            <person name="Fujiyama A."/>
            <person name="Neme R."/>
            <person name="Noguchi H."/>
            <person name="Minakuchi Y."/>
            <person name="Suzuki M."/>
            <person name="Kawai-Toyooka H."/>
            <person name="Smith D.R."/>
            <person name="Sparks H."/>
            <person name="Anderson J."/>
            <person name="Bakaric R."/>
            <person name="Luria V."/>
            <person name="Karger A."/>
            <person name="Kirschner M.W."/>
            <person name="Durand P.M."/>
            <person name="Michod R.E."/>
            <person name="Nozaki H."/>
            <person name="Olson B.J."/>
        </authorList>
    </citation>
    <scope>NUCLEOTIDE SEQUENCE [LARGE SCALE GENOMIC DNA]</scope>
    <source>
        <strain evidence="3">NIES-2863</strain>
    </source>
</reference>
<dbReference type="EMBL" id="LSYV01000006">
    <property type="protein sequence ID" value="KXZ54112.1"/>
    <property type="molecule type" value="Genomic_DNA"/>
</dbReference>
<protein>
    <submittedName>
        <fullName evidence="2">Uncharacterized protein</fullName>
    </submittedName>
</protein>
<keyword evidence="3" id="KW-1185">Reference proteome</keyword>
<dbReference type="STRING" id="33097.A0A150GWM6"/>
<gene>
    <name evidence="2" type="ORF">GPECTOR_5g214</name>
</gene>
<evidence type="ECO:0000313" key="3">
    <source>
        <dbReference type="Proteomes" id="UP000075714"/>
    </source>
</evidence>
<dbReference type="SUPFAM" id="SSF48452">
    <property type="entry name" value="TPR-like"/>
    <property type="match status" value="1"/>
</dbReference>
<dbReference type="OrthoDB" id="548564at2759"/>
<dbReference type="Proteomes" id="UP000075714">
    <property type="component" value="Unassembled WGS sequence"/>
</dbReference>
<organism evidence="2 3">
    <name type="scientific">Gonium pectorale</name>
    <name type="common">Green alga</name>
    <dbReference type="NCBI Taxonomy" id="33097"/>
    <lineage>
        <taxon>Eukaryota</taxon>
        <taxon>Viridiplantae</taxon>
        <taxon>Chlorophyta</taxon>
        <taxon>core chlorophytes</taxon>
        <taxon>Chlorophyceae</taxon>
        <taxon>CS clade</taxon>
        <taxon>Chlamydomonadales</taxon>
        <taxon>Volvocaceae</taxon>
        <taxon>Gonium</taxon>
    </lineage>
</organism>
<dbReference type="Gene3D" id="1.25.40.10">
    <property type="entry name" value="Tetratricopeptide repeat domain"/>
    <property type="match status" value="2"/>
</dbReference>
<dbReference type="InterPro" id="IPR011990">
    <property type="entry name" value="TPR-like_helical_dom_sf"/>
</dbReference>
<accession>A0A150GWM6</accession>
<dbReference type="InterPro" id="IPR053277">
    <property type="entry name" value="Endomembrane_traffic_mod"/>
</dbReference>
<feature type="region of interest" description="Disordered" evidence="1">
    <location>
        <begin position="439"/>
        <end position="459"/>
    </location>
</feature>
<proteinExistence type="predicted"/>
<evidence type="ECO:0000256" key="1">
    <source>
        <dbReference type="SAM" id="MobiDB-lite"/>
    </source>
</evidence>
<dbReference type="AlphaFoldDB" id="A0A150GWM6"/>